<feature type="chain" id="PRO_5045886343" description="Lipoprotein" evidence="2">
    <location>
        <begin position="25"/>
        <end position="144"/>
    </location>
</feature>
<dbReference type="RefSeq" id="WP_356191262.1">
    <property type="nucleotide sequence ID" value="NZ_JBEXDP010000004.1"/>
</dbReference>
<sequence>MGRRGGPRPGVRFLVFGLALPALLYTTACTGPDGSALSPTSTPASAPPPASASAPAQPASDADLCTRLVTYWARKTLADGTYGDYQSMGLSHGQYQILRDVVAAGRSARQRQGTEQAEQVMRRQARAACTERYRHGTPSGGPWT</sequence>
<feature type="compositionally biased region" description="Low complexity" evidence="1">
    <location>
        <begin position="35"/>
        <end position="44"/>
    </location>
</feature>
<evidence type="ECO:0000313" key="4">
    <source>
        <dbReference type="Proteomes" id="UP001551011"/>
    </source>
</evidence>
<evidence type="ECO:0000256" key="2">
    <source>
        <dbReference type="SAM" id="SignalP"/>
    </source>
</evidence>
<protein>
    <recommendedName>
        <fullName evidence="5">Lipoprotein</fullName>
    </recommendedName>
</protein>
<feature type="signal peptide" evidence="2">
    <location>
        <begin position="1"/>
        <end position="24"/>
    </location>
</feature>
<dbReference type="EMBL" id="JBFAEG010000013">
    <property type="protein sequence ID" value="MEU5709186.1"/>
    <property type="molecule type" value="Genomic_DNA"/>
</dbReference>
<organism evidence="3 4">
    <name type="scientific">Streptomyces flaveolus</name>
    <dbReference type="NCBI Taxonomy" id="67297"/>
    <lineage>
        <taxon>Bacteria</taxon>
        <taxon>Bacillati</taxon>
        <taxon>Actinomycetota</taxon>
        <taxon>Actinomycetes</taxon>
        <taxon>Kitasatosporales</taxon>
        <taxon>Streptomycetaceae</taxon>
        <taxon>Streptomyces</taxon>
    </lineage>
</organism>
<evidence type="ECO:0008006" key="5">
    <source>
        <dbReference type="Google" id="ProtNLM"/>
    </source>
</evidence>
<feature type="region of interest" description="Disordered" evidence="1">
    <location>
        <begin position="34"/>
        <end position="60"/>
    </location>
</feature>
<gene>
    <name evidence="3" type="ORF">AB0H04_20310</name>
</gene>
<feature type="compositionally biased region" description="Low complexity" evidence="1">
    <location>
        <begin position="51"/>
        <end position="60"/>
    </location>
</feature>
<evidence type="ECO:0000313" key="3">
    <source>
        <dbReference type="EMBL" id="MEU5709186.1"/>
    </source>
</evidence>
<accession>A0ABV3AB53</accession>
<keyword evidence="2" id="KW-0732">Signal</keyword>
<proteinExistence type="predicted"/>
<keyword evidence="4" id="KW-1185">Reference proteome</keyword>
<comment type="caution">
    <text evidence="3">The sequence shown here is derived from an EMBL/GenBank/DDBJ whole genome shotgun (WGS) entry which is preliminary data.</text>
</comment>
<evidence type="ECO:0000256" key="1">
    <source>
        <dbReference type="SAM" id="MobiDB-lite"/>
    </source>
</evidence>
<name>A0ABV3AB53_9ACTN</name>
<dbReference type="Proteomes" id="UP001551011">
    <property type="component" value="Unassembled WGS sequence"/>
</dbReference>
<reference evidence="3 4" key="1">
    <citation type="submission" date="2024-06" db="EMBL/GenBank/DDBJ databases">
        <title>The Natural Products Discovery Center: Release of the First 8490 Sequenced Strains for Exploring Actinobacteria Biosynthetic Diversity.</title>
        <authorList>
            <person name="Kalkreuter E."/>
            <person name="Kautsar S.A."/>
            <person name="Yang D."/>
            <person name="Bader C.D."/>
            <person name="Teijaro C.N."/>
            <person name="Fluegel L."/>
            <person name="Davis C.M."/>
            <person name="Simpson J.R."/>
            <person name="Lauterbach L."/>
            <person name="Steele A.D."/>
            <person name="Gui C."/>
            <person name="Meng S."/>
            <person name="Li G."/>
            <person name="Viehrig K."/>
            <person name="Ye F."/>
            <person name="Su P."/>
            <person name="Kiefer A.F."/>
            <person name="Nichols A."/>
            <person name="Cepeda A.J."/>
            <person name="Yan W."/>
            <person name="Fan B."/>
            <person name="Jiang Y."/>
            <person name="Adhikari A."/>
            <person name="Zheng C.-J."/>
            <person name="Schuster L."/>
            <person name="Cowan T.M."/>
            <person name="Smanski M.J."/>
            <person name="Chevrette M.G."/>
            <person name="De Carvalho L.P.S."/>
            <person name="Shen B."/>
        </authorList>
    </citation>
    <scope>NUCLEOTIDE SEQUENCE [LARGE SCALE GENOMIC DNA]</scope>
    <source>
        <strain evidence="3 4">NPDC020594</strain>
    </source>
</reference>